<sequence>MTAAAERRPLSALQETLAAEHAAVHVYAVLGGRVSALTDPITTDRFREAYETHRARRDQLRSEIADLGKAPEPAAAAYEVDALTRDADELLRVARLTEDRCAAVYAQLVASTSGGQRRWAIGALTDAAVRVLSLGGTAAAYPGAAELERR</sequence>
<dbReference type="Gene3D" id="1.20.1260.10">
    <property type="match status" value="1"/>
</dbReference>
<evidence type="ECO:0000259" key="1">
    <source>
        <dbReference type="Pfam" id="PF14530"/>
    </source>
</evidence>
<dbReference type="InterPro" id="IPR012347">
    <property type="entry name" value="Ferritin-like"/>
</dbReference>
<dbReference type="AlphaFoldDB" id="A0A6J4MUL2"/>
<gene>
    <name evidence="2" type="ORF">AVDCRST_MAG47-709</name>
</gene>
<dbReference type="InterPro" id="IPR029447">
    <property type="entry name" value="DUF4439"/>
</dbReference>
<dbReference type="CDD" id="cd00657">
    <property type="entry name" value="Ferritin_like"/>
    <property type="match status" value="1"/>
</dbReference>
<dbReference type="EMBL" id="CADCUK010000051">
    <property type="protein sequence ID" value="CAA9367145.1"/>
    <property type="molecule type" value="Genomic_DNA"/>
</dbReference>
<reference evidence="2" key="1">
    <citation type="submission" date="2020-02" db="EMBL/GenBank/DDBJ databases">
        <authorList>
            <person name="Meier V. D."/>
        </authorList>
    </citation>
    <scope>NUCLEOTIDE SEQUENCE</scope>
    <source>
        <strain evidence="2">AVDCRST_MAG47</strain>
    </source>
</reference>
<feature type="domain" description="DUF4439" evidence="1">
    <location>
        <begin position="12"/>
        <end position="145"/>
    </location>
</feature>
<evidence type="ECO:0000313" key="2">
    <source>
        <dbReference type="EMBL" id="CAA9367145.1"/>
    </source>
</evidence>
<accession>A0A6J4MUL2</accession>
<protein>
    <recommendedName>
        <fullName evidence="1">DUF4439 domain-containing protein</fullName>
    </recommendedName>
</protein>
<dbReference type="SUPFAM" id="SSF47240">
    <property type="entry name" value="Ferritin-like"/>
    <property type="match status" value="1"/>
</dbReference>
<dbReference type="InterPro" id="IPR009078">
    <property type="entry name" value="Ferritin-like_SF"/>
</dbReference>
<organism evidence="2">
    <name type="scientific">uncultured Nocardioidaceae bacterium</name>
    <dbReference type="NCBI Taxonomy" id="253824"/>
    <lineage>
        <taxon>Bacteria</taxon>
        <taxon>Bacillati</taxon>
        <taxon>Actinomycetota</taxon>
        <taxon>Actinomycetes</taxon>
        <taxon>Propionibacteriales</taxon>
        <taxon>Nocardioidaceae</taxon>
        <taxon>environmental samples</taxon>
    </lineage>
</organism>
<name>A0A6J4MUL2_9ACTN</name>
<dbReference type="Pfam" id="PF14530">
    <property type="entry name" value="DUF4439"/>
    <property type="match status" value="1"/>
</dbReference>
<proteinExistence type="predicted"/>